<evidence type="ECO:0000313" key="1">
    <source>
        <dbReference type="EMBL" id="KAG4304926.1"/>
    </source>
</evidence>
<name>A0ACB7CBD6_9ASCO</name>
<keyword evidence="2" id="KW-1185">Reference proteome</keyword>
<dbReference type="EMBL" id="JABTEG010000005">
    <property type="protein sequence ID" value="KAG4304926.1"/>
    <property type="molecule type" value="Genomic_DNA"/>
</dbReference>
<evidence type="ECO:0000313" key="2">
    <source>
        <dbReference type="Proteomes" id="UP000768646"/>
    </source>
</evidence>
<sequence length="319" mass="37095">MVSAFKPDERVLCFHGPLLYEAKVLSAELREPKDAGENAEKEPHLRVHYKGWKSTWDEWVPEDRALKWTEENLATQKELRMAALAAQKKVSKRGPGRHSESTDGGSSHSRGQKRSRDVDLEKEEDFIAKPEINIAIPDILKAQLVDDWENITKNQQLVSLPRSPTVTEILQNYKNSISAAQKKRFSNADADIFEEVISGIKLYFDRCLGNILLYRFERQQYSDIRKTYKDKEMSDIYGAEHLLRLFGRYIVERVEWKTLILLVSLPELIAHTNMDHQSIQILKSYIKEFLKFLVKNQSEYFLKIYENASPNYQSLARCI</sequence>
<accession>A0ACB7CBD6</accession>
<reference evidence="1 2" key="1">
    <citation type="journal article" date="2021" name="Commun. Biol.">
        <title>Genomic insights into the host specific adaptation of the Pneumocystis genus.</title>
        <authorList>
            <person name="Cisse O.H."/>
            <person name="Ma L."/>
            <person name="Dekker J.P."/>
            <person name="Khil P.P."/>
            <person name="Youn J.-H."/>
            <person name="Brenchley J.M."/>
            <person name="Blair R."/>
            <person name="Pahar B."/>
            <person name="Chabe M."/>
            <person name="Van Rompay K.K.A."/>
            <person name="Keesler R."/>
            <person name="Sukura A."/>
            <person name="Hirsch V."/>
            <person name="Kutty G."/>
            <person name="Liu Y."/>
            <person name="Peng L."/>
            <person name="Chen J."/>
            <person name="Song J."/>
            <person name="Weissenbacher-Lang C."/>
            <person name="Xu J."/>
            <person name="Upham N.S."/>
            <person name="Stajich J.E."/>
            <person name="Cuomo C.A."/>
            <person name="Cushion M.T."/>
            <person name="Kovacs J.A."/>
        </authorList>
    </citation>
    <scope>NUCLEOTIDE SEQUENCE [LARGE SCALE GENOMIC DNA]</scope>
    <source>
        <strain evidence="1 2">RABM</strain>
    </source>
</reference>
<dbReference type="Proteomes" id="UP000768646">
    <property type="component" value="Unassembled WGS sequence"/>
</dbReference>
<protein>
    <submittedName>
        <fullName evidence="1">Uncharacterized protein</fullName>
    </submittedName>
</protein>
<proteinExistence type="predicted"/>
<gene>
    <name evidence="1" type="ORF">PORY_001601</name>
</gene>
<comment type="caution">
    <text evidence="1">The sequence shown here is derived from an EMBL/GenBank/DDBJ whole genome shotgun (WGS) entry which is preliminary data.</text>
</comment>
<organism evidence="1 2">
    <name type="scientific">Pneumocystis oryctolagi</name>
    <dbReference type="NCBI Taxonomy" id="42067"/>
    <lineage>
        <taxon>Eukaryota</taxon>
        <taxon>Fungi</taxon>
        <taxon>Dikarya</taxon>
        <taxon>Ascomycota</taxon>
        <taxon>Taphrinomycotina</taxon>
        <taxon>Pneumocystomycetes</taxon>
        <taxon>Pneumocystaceae</taxon>
        <taxon>Pneumocystis</taxon>
    </lineage>
</organism>